<gene>
    <name evidence="1" type="ORF">CYMTET_32363</name>
</gene>
<reference evidence="1 2" key="1">
    <citation type="journal article" date="2015" name="Genome Biol. Evol.">
        <title>Comparative Genomics of a Bacterivorous Green Alga Reveals Evolutionary Causalities and Consequences of Phago-Mixotrophic Mode of Nutrition.</title>
        <authorList>
            <person name="Burns J.A."/>
            <person name="Paasch A."/>
            <person name="Narechania A."/>
            <person name="Kim E."/>
        </authorList>
    </citation>
    <scope>NUCLEOTIDE SEQUENCE [LARGE SCALE GENOMIC DNA]</scope>
    <source>
        <strain evidence="1 2">PLY_AMNH</strain>
    </source>
</reference>
<dbReference type="Proteomes" id="UP001190700">
    <property type="component" value="Unassembled WGS sequence"/>
</dbReference>
<name>A0AAE0FF79_9CHLO</name>
<dbReference type="Gene3D" id="3.20.20.150">
    <property type="entry name" value="Divalent-metal-dependent TIM barrel enzymes"/>
    <property type="match status" value="1"/>
</dbReference>
<proteinExistence type="predicted"/>
<evidence type="ECO:0000313" key="2">
    <source>
        <dbReference type="Proteomes" id="UP001190700"/>
    </source>
</evidence>
<protein>
    <recommendedName>
        <fullName evidence="3">Xylose isomerase-like TIM barrel domain-containing protein</fullName>
    </recommendedName>
</protein>
<dbReference type="AlphaFoldDB" id="A0AAE0FF79"/>
<keyword evidence="2" id="KW-1185">Reference proteome</keyword>
<evidence type="ECO:0000313" key="1">
    <source>
        <dbReference type="EMBL" id="KAK3258597.1"/>
    </source>
</evidence>
<organism evidence="1 2">
    <name type="scientific">Cymbomonas tetramitiformis</name>
    <dbReference type="NCBI Taxonomy" id="36881"/>
    <lineage>
        <taxon>Eukaryota</taxon>
        <taxon>Viridiplantae</taxon>
        <taxon>Chlorophyta</taxon>
        <taxon>Pyramimonadophyceae</taxon>
        <taxon>Pyramimonadales</taxon>
        <taxon>Pyramimonadaceae</taxon>
        <taxon>Cymbomonas</taxon>
    </lineage>
</organism>
<accession>A0AAE0FF79</accession>
<dbReference type="EMBL" id="LGRX02019423">
    <property type="protein sequence ID" value="KAK3258597.1"/>
    <property type="molecule type" value="Genomic_DNA"/>
</dbReference>
<evidence type="ECO:0008006" key="3">
    <source>
        <dbReference type="Google" id="ProtNLM"/>
    </source>
</evidence>
<sequence>MLELYCEVQRLESSLQLPMLHEIHRGRAAYSPWSVRRVLPRVPDVKFIADYAHFTCVTEVAPGTCPVLEDALKDIRPHVGHIHARIGYENGPQIPDPRAPEWMGHTEAFEAWWDAIWMEQARIQGKEVTTMTPEHGPATYQPALPYTRQPIADIDEINLWLGRRATQRISKLSVNRS</sequence>
<comment type="caution">
    <text evidence="1">The sequence shown here is derived from an EMBL/GenBank/DDBJ whole genome shotgun (WGS) entry which is preliminary data.</text>
</comment>